<dbReference type="Pfam" id="PF03808">
    <property type="entry name" value="Glyco_tran_WecG"/>
    <property type="match status" value="1"/>
</dbReference>
<dbReference type="AlphaFoldDB" id="A0A6P0HFI7"/>
<name>A0A6P0HFI7_9ACTN</name>
<evidence type="ECO:0000256" key="2">
    <source>
        <dbReference type="ARBA" id="ARBA00022679"/>
    </source>
</evidence>
<protein>
    <submittedName>
        <fullName evidence="5">WecB/TagA/CpsF family glycosyltransferase</fullName>
    </submittedName>
</protein>
<dbReference type="EMBL" id="JAAGXA010000001">
    <property type="protein sequence ID" value="NEN77296.1"/>
    <property type="molecule type" value="Genomic_DNA"/>
</dbReference>
<feature type="region of interest" description="Disordered" evidence="3">
    <location>
        <begin position="885"/>
        <end position="947"/>
    </location>
</feature>
<dbReference type="Proteomes" id="UP000468687">
    <property type="component" value="Unassembled WGS sequence"/>
</dbReference>
<reference evidence="5 6" key="1">
    <citation type="journal article" date="2014" name="Int. J. Syst. Evol. Microbiol.">
        <title>Nocardioides zeae sp. nov., isolated from the stem of Zea mays.</title>
        <authorList>
            <person name="Glaeser S.P."/>
            <person name="McInroy J.A."/>
            <person name="Busse H.J."/>
            <person name="Kampfer P."/>
        </authorList>
    </citation>
    <scope>NUCLEOTIDE SEQUENCE [LARGE SCALE GENOMIC DNA]</scope>
    <source>
        <strain evidence="5 6">JCM 30728</strain>
    </source>
</reference>
<dbReference type="Pfam" id="PF00535">
    <property type="entry name" value="Glycos_transf_2"/>
    <property type="match status" value="2"/>
</dbReference>
<dbReference type="NCBIfam" id="TIGR00696">
    <property type="entry name" value="wecG_tagA_cpsF"/>
    <property type="match status" value="1"/>
</dbReference>
<dbReference type="GO" id="GO:0016758">
    <property type="term" value="F:hexosyltransferase activity"/>
    <property type="evidence" value="ECO:0007669"/>
    <property type="project" value="TreeGrafter"/>
</dbReference>
<dbReference type="PANTHER" id="PTHR34136">
    <property type="match status" value="1"/>
</dbReference>
<dbReference type="InterPro" id="IPR001173">
    <property type="entry name" value="Glyco_trans_2-like"/>
</dbReference>
<dbReference type="RefSeq" id="WP_163770598.1">
    <property type="nucleotide sequence ID" value="NZ_JAAGXA010000001.1"/>
</dbReference>
<dbReference type="Gene3D" id="3.90.550.10">
    <property type="entry name" value="Spore Coat Polysaccharide Biosynthesis Protein SpsA, Chain A"/>
    <property type="match status" value="2"/>
</dbReference>
<sequence>MTDLERTPEQRWSGHDELEPRRTRVAMSGCRVDLMDLGAAIAAIAAPRASGDAALAVASVNLDHLHHFGTGARWEGVIEQSEAAGGPAWLSLVDGAPLVARAEQITGRPWPRLAGSDLADPVLDAAAAHGLSVGFLGGSSATHERLRAVLAESRPTLRLSGTWAPSRAVVSDPVASRALAAEIRASRTDLLVVGLGKPRQELWIAEHGHLTGAHRLLAFGAVVDFLAGEVSRAPRWMADHGLEWSYRLAREPRRLARRYLVDGPVALARLRSPDTAGRPAPAPVLAAPSFTPEGRPADVTVVVITHQSARQVDPLLADLRREVGPLRLRVVVVDNRSTDATVERVSRHADVVLDEGANDGYAAGVNRGVAHAGDSRAVLVLNPDVRLEDGALLALWKRLWRPGVGVAVPALLGDDGRLARSLRFEPSLLRCLGDALLGDRCPTRPTWATETDHDAESYAHAHAVDWATGAALLVRTEVLEQVGAWDERYFLYSEEVDFQRRVREAGWTTWFEPAARMRHTGGGSGGPDDLGALLAVNRVRYLESVHGRAYAAGGRAAVVVGEALRSGGGRTRRRHRRTLGFLLARSRWDLLPHAESDVPARGVLASPGVRHVRPSLLPVAGAVLVPAHDEEAVIGRALAPLATLALDGLVEVVVAANGCHDATVERALRTPRAVVLDLPEPSKTAALNAADDATSRWPRLYLDADVEITARAVADVLAVLTEPGATGVLAARPPYRYDCSRSSVVVRAYYAARERLPEASAHLWGAGVYGLSRAGHDRFGRFPDVVADDLFVDRVFAPDERAVVLTDPVVVHVPRDLPTLLATLRRSGAGNRALAACADLPRDPSGPATTLPVILRQLLASTGSPRHLAEALVYGAVAVAARLPRSPRGGAPAWARDEGSRAQAGPPDPDRPRPPRRSATTTSAASSAPTPSTPSTDRVALPTTRVI</sequence>
<keyword evidence="6" id="KW-1185">Reference proteome</keyword>
<gene>
    <name evidence="5" type="ORF">G3T38_03300</name>
</gene>
<evidence type="ECO:0000256" key="3">
    <source>
        <dbReference type="SAM" id="MobiDB-lite"/>
    </source>
</evidence>
<evidence type="ECO:0000313" key="5">
    <source>
        <dbReference type="EMBL" id="NEN77296.1"/>
    </source>
</evidence>
<feature type="domain" description="Glycosyltransferase 2-like" evidence="4">
    <location>
        <begin position="623"/>
        <end position="740"/>
    </location>
</feature>
<comment type="caution">
    <text evidence="5">The sequence shown here is derived from an EMBL/GenBank/DDBJ whole genome shotgun (WGS) entry which is preliminary data.</text>
</comment>
<feature type="compositionally biased region" description="Low complexity" evidence="3">
    <location>
        <begin position="917"/>
        <end position="938"/>
    </location>
</feature>
<organism evidence="5 6">
    <name type="scientific">Nocardioides zeae</name>
    <dbReference type="NCBI Taxonomy" id="1457234"/>
    <lineage>
        <taxon>Bacteria</taxon>
        <taxon>Bacillati</taxon>
        <taxon>Actinomycetota</taxon>
        <taxon>Actinomycetes</taxon>
        <taxon>Propionibacteriales</taxon>
        <taxon>Nocardioidaceae</taxon>
        <taxon>Nocardioides</taxon>
    </lineage>
</organism>
<dbReference type="PANTHER" id="PTHR34136:SF1">
    <property type="entry name" value="UDP-N-ACETYL-D-MANNOSAMINURONIC ACID TRANSFERASE"/>
    <property type="match status" value="1"/>
</dbReference>
<evidence type="ECO:0000256" key="1">
    <source>
        <dbReference type="ARBA" id="ARBA00022676"/>
    </source>
</evidence>
<evidence type="ECO:0000259" key="4">
    <source>
        <dbReference type="Pfam" id="PF00535"/>
    </source>
</evidence>
<dbReference type="CDD" id="cd06533">
    <property type="entry name" value="Glyco_transf_WecG_TagA"/>
    <property type="match status" value="1"/>
</dbReference>
<keyword evidence="1" id="KW-0328">Glycosyltransferase</keyword>
<feature type="domain" description="Glycosyltransferase 2-like" evidence="4">
    <location>
        <begin position="300"/>
        <end position="413"/>
    </location>
</feature>
<dbReference type="InterPro" id="IPR004629">
    <property type="entry name" value="WecG_TagA_CpsF"/>
</dbReference>
<accession>A0A6P0HFI7</accession>
<dbReference type="SUPFAM" id="SSF53448">
    <property type="entry name" value="Nucleotide-diphospho-sugar transferases"/>
    <property type="match status" value="2"/>
</dbReference>
<evidence type="ECO:0000313" key="6">
    <source>
        <dbReference type="Proteomes" id="UP000468687"/>
    </source>
</evidence>
<proteinExistence type="predicted"/>
<dbReference type="InterPro" id="IPR029044">
    <property type="entry name" value="Nucleotide-diphossugar_trans"/>
</dbReference>
<keyword evidence="2 5" id="KW-0808">Transferase</keyword>